<dbReference type="GO" id="GO:0046872">
    <property type="term" value="F:metal ion binding"/>
    <property type="evidence" value="ECO:0007669"/>
    <property type="project" value="UniProtKB-KW"/>
</dbReference>
<dbReference type="GO" id="GO:0006508">
    <property type="term" value="P:proteolysis"/>
    <property type="evidence" value="ECO:0007669"/>
    <property type="project" value="UniProtKB-KW"/>
</dbReference>
<dbReference type="STRING" id="299467.A0A443S3I3"/>
<dbReference type="FunFam" id="3.40.140.10:FF:000053">
    <property type="entry name" value="MPN domain-containing protein CG4751"/>
    <property type="match status" value="1"/>
</dbReference>
<feature type="domain" description="MPN" evidence="8">
    <location>
        <begin position="256"/>
        <end position="392"/>
    </location>
</feature>
<dbReference type="PROSITE" id="PS50249">
    <property type="entry name" value="MPN"/>
    <property type="match status" value="1"/>
</dbReference>
<dbReference type="InterPro" id="IPR050242">
    <property type="entry name" value="JAMM_MPN+_peptidase_M67A"/>
</dbReference>
<comment type="similarity">
    <text evidence="6">Belongs to the peptidase M67 family.</text>
</comment>
<evidence type="ECO:0000259" key="8">
    <source>
        <dbReference type="PROSITE" id="PS50249"/>
    </source>
</evidence>
<accession>A0A443S3I3</accession>
<keyword evidence="10" id="KW-1185">Reference proteome</keyword>
<keyword evidence="2" id="KW-0479">Metal-binding</keyword>
<dbReference type="CDD" id="cd08067">
    <property type="entry name" value="MPN_2A_DUB"/>
    <property type="match status" value="1"/>
</dbReference>
<keyword evidence="1" id="KW-0645">Protease</keyword>
<proteinExistence type="inferred from homology"/>
<protein>
    <submittedName>
        <fullName evidence="9">MPN domain-containing protein-like protein</fullName>
    </submittedName>
</protein>
<evidence type="ECO:0000313" key="9">
    <source>
        <dbReference type="EMBL" id="RWS22085.1"/>
    </source>
</evidence>
<dbReference type="PANTHER" id="PTHR10410">
    <property type="entry name" value="EUKARYOTIC TRANSLATION INITIATION FACTOR 3 -RELATED"/>
    <property type="match status" value="1"/>
</dbReference>
<dbReference type="InterPro" id="IPR040843">
    <property type="entry name" value="RAMA"/>
</dbReference>
<evidence type="ECO:0000256" key="1">
    <source>
        <dbReference type="ARBA" id="ARBA00022670"/>
    </source>
</evidence>
<dbReference type="Proteomes" id="UP000288716">
    <property type="component" value="Unassembled WGS sequence"/>
</dbReference>
<feature type="compositionally biased region" description="Basic and acidic residues" evidence="7">
    <location>
        <begin position="1"/>
        <end position="23"/>
    </location>
</feature>
<dbReference type="GO" id="GO:0008237">
    <property type="term" value="F:metallopeptidase activity"/>
    <property type="evidence" value="ECO:0007669"/>
    <property type="project" value="UniProtKB-KW"/>
</dbReference>
<dbReference type="EMBL" id="NCKV01009877">
    <property type="protein sequence ID" value="RWS22085.1"/>
    <property type="molecule type" value="Genomic_DNA"/>
</dbReference>
<keyword evidence="3" id="KW-0378">Hydrolase</keyword>
<dbReference type="Pfam" id="PF18755">
    <property type="entry name" value="RAMA"/>
    <property type="match status" value="1"/>
</dbReference>
<dbReference type="VEuPathDB" id="VectorBase:LDEU009955"/>
<organism evidence="9 10">
    <name type="scientific">Leptotrombidium deliense</name>
    <dbReference type="NCBI Taxonomy" id="299467"/>
    <lineage>
        <taxon>Eukaryota</taxon>
        <taxon>Metazoa</taxon>
        <taxon>Ecdysozoa</taxon>
        <taxon>Arthropoda</taxon>
        <taxon>Chelicerata</taxon>
        <taxon>Arachnida</taxon>
        <taxon>Acari</taxon>
        <taxon>Acariformes</taxon>
        <taxon>Trombidiformes</taxon>
        <taxon>Prostigmata</taxon>
        <taxon>Anystina</taxon>
        <taxon>Parasitengona</taxon>
        <taxon>Trombiculoidea</taxon>
        <taxon>Trombiculidae</taxon>
        <taxon>Leptotrombidium</taxon>
    </lineage>
</organism>
<keyword evidence="5" id="KW-0482">Metalloprotease</keyword>
<dbReference type="AlphaFoldDB" id="A0A443S3I3"/>
<dbReference type="OrthoDB" id="167806at2759"/>
<evidence type="ECO:0000313" key="10">
    <source>
        <dbReference type="Proteomes" id="UP000288716"/>
    </source>
</evidence>
<feature type="region of interest" description="Disordered" evidence="7">
    <location>
        <begin position="1"/>
        <end position="70"/>
    </location>
</feature>
<sequence length="445" mass="50478">MSCTEKDCQRMKSDENDSAKLEQDVTEMSGDEKNGEKLNESNENEDDSDNGYGNNVCPSTSTGNQVGRKSVSGQTCSLKTLIDDDVLEAGENLLSMEYMGAKFIADLLSNGTIRWVDTKQVFSTPSAWVNHCKKIVNPENSGKTGSAWSTIRYKGKRLDSYKLRWYRKQKKIVTNATLFESSLTFSKCSDIPQFNSSLIREHLLSMKPVIEDAEKLRKRNIIEHNALSSRSSVQDMNVMVKCTPFSSLERIQPFTVTISTNALLLIDFHCHLTTGEVVGYLGGTWDITSHNLAVLQAFPCRSRLGDRERAALVEEEIRQNLEQRIINVVGWYHSHPKAAPQPTVKDIESQMEYQIAMKGESDSSYIPCIGLICSPYDDWNKGYMSTYQSYWVMPPPEYKPQEYGKPMQMLHTVARDSFLTQDLLLEMRLLAHFYVDSKDAIDFKV</sequence>
<dbReference type="Pfam" id="PF01398">
    <property type="entry name" value="JAB"/>
    <property type="match status" value="1"/>
</dbReference>
<reference evidence="9 10" key="1">
    <citation type="journal article" date="2018" name="Gigascience">
        <title>Genomes of trombidid mites reveal novel predicted allergens and laterally-transferred genes associated with secondary metabolism.</title>
        <authorList>
            <person name="Dong X."/>
            <person name="Chaisiri K."/>
            <person name="Xia D."/>
            <person name="Armstrong S.D."/>
            <person name="Fang Y."/>
            <person name="Donnelly M.J."/>
            <person name="Kadowaki T."/>
            <person name="McGarry J.W."/>
            <person name="Darby A.C."/>
            <person name="Makepeace B.L."/>
        </authorList>
    </citation>
    <scope>NUCLEOTIDE SEQUENCE [LARGE SCALE GENOMIC DNA]</scope>
    <source>
        <strain evidence="9">UoL-UT</strain>
    </source>
</reference>
<dbReference type="SUPFAM" id="SSF102712">
    <property type="entry name" value="JAB1/MPN domain"/>
    <property type="match status" value="1"/>
</dbReference>
<comment type="caution">
    <text evidence="9">The sequence shown here is derived from an EMBL/GenBank/DDBJ whole genome shotgun (WGS) entry which is preliminary data.</text>
</comment>
<gene>
    <name evidence="9" type="ORF">B4U80_01586</name>
</gene>
<keyword evidence="4" id="KW-0862">Zinc</keyword>
<dbReference type="InterPro" id="IPR037518">
    <property type="entry name" value="MPN"/>
</dbReference>
<evidence type="ECO:0000256" key="4">
    <source>
        <dbReference type="ARBA" id="ARBA00022833"/>
    </source>
</evidence>
<dbReference type="InterPro" id="IPR000555">
    <property type="entry name" value="JAMM/MPN+_dom"/>
</dbReference>
<evidence type="ECO:0000256" key="2">
    <source>
        <dbReference type="ARBA" id="ARBA00022723"/>
    </source>
</evidence>
<evidence type="ECO:0000256" key="6">
    <source>
        <dbReference type="ARBA" id="ARBA00061577"/>
    </source>
</evidence>
<evidence type="ECO:0000256" key="7">
    <source>
        <dbReference type="SAM" id="MobiDB-lite"/>
    </source>
</evidence>
<feature type="non-terminal residue" evidence="9">
    <location>
        <position position="445"/>
    </location>
</feature>
<name>A0A443S3I3_9ACAR</name>
<feature type="compositionally biased region" description="Basic and acidic residues" evidence="7">
    <location>
        <begin position="30"/>
        <end position="40"/>
    </location>
</feature>
<feature type="compositionally biased region" description="Polar residues" evidence="7">
    <location>
        <begin position="56"/>
        <end position="70"/>
    </location>
</feature>
<evidence type="ECO:0000256" key="3">
    <source>
        <dbReference type="ARBA" id="ARBA00022801"/>
    </source>
</evidence>
<dbReference type="Gene3D" id="3.40.140.10">
    <property type="entry name" value="Cytidine Deaminase, domain 2"/>
    <property type="match status" value="1"/>
</dbReference>
<evidence type="ECO:0000256" key="5">
    <source>
        <dbReference type="ARBA" id="ARBA00023049"/>
    </source>
</evidence>